<keyword evidence="1" id="KW-0732">Signal</keyword>
<organism evidence="2 3">
    <name type="scientific">Archangium violaceum Cb vi76</name>
    <dbReference type="NCBI Taxonomy" id="1406225"/>
    <lineage>
        <taxon>Bacteria</taxon>
        <taxon>Pseudomonadati</taxon>
        <taxon>Myxococcota</taxon>
        <taxon>Myxococcia</taxon>
        <taxon>Myxococcales</taxon>
        <taxon>Cystobacterineae</taxon>
        <taxon>Archangiaceae</taxon>
        <taxon>Archangium</taxon>
    </lineage>
</organism>
<gene>
    <name evidence="2" type="ORF">Q664_03140</name>
</gene>
<sequence>MLTSLVSVMTLVLLSAPPAPVDPKGPTCRSIDGHVACGYQCKSDGRRVQCAQTPQGTCQVLDGQAVCFDPPPHVIRVYGSALPTPECKAIDGQVACGYQCATQFGKVKCARTPAGACSGRNDEIVCFDPPPEVYAVHGKDTPRAECRSNSAEMACGYNCTSAAGKVACGKTPVGICKSDGLRLTCFDPPAEVLCAYGKSLPPLQCQSSDGQPVCGYGCTKAYAKVACAATPKGLCKVFDTEVHCFDPPSTQDADPACLSLIGLASLEAP</sequence>
<dbReference type="Proteomes" id="UP000028547">
    <property type="component" value="Unassembled WGS sequence"/>
</dbReference>
<dbReference type="AlphaFoldDB" id="A0A084T106"/>
<evidence type="ECO:0008006" key="4">
    <source>
        <dbReference type="Google" id="ProtNLM"/>
    </source>
</evidence>
<dbReference type="RefSeq" id="WP_043389713.1">
    <property type="nucleotide sequence ID" value="NZ_JPMI01000015.1"/>
</dbReference>
<feature type="signal peptide" evidence="1">
    <location>
        <begin position="1"/>
        <end position="21"/>
    </location>
</feature>
<evidence type="ECO:0000313" key="3">
    <source>
        <dbReference type="Proteomes" id="UP000028547"/>
    </source>
</evidence>
<feature type="chain" id="PRO_5001782229" description="Lipoprotein" evidence="1">
    <location>
        <begin position="22"/>
        <end position="269"/>
    </location>
</feature>
<dbReference type="EMBL" id="JPMI01000015">
    <property type="protein sequence ID" value="KFA94391.1"/>
    <property type="molecule type" value="Genomic_DNA"/>
</dbReference>
<evidence type="ECO:0000313" key="2">
    <source>
        <dbReference type="EMBL" id="KFA94391.1"/>
    </source>
</evidence>
<comment type="caution">
    <text evidence="2">The sequence shown here is derived from an EMBL/GenBank/DDBJ whole genome shotgun (WGS) entry which is preliminary data.</text>
</comment>
<evidence type="ECO:0000256" key="1">
    <source>
        <dbReference type="SAM" id="SignalP"/>
    </source>
</evidence>
<accession>A0A084T106</accession>
<protein>
    <recommendedName>
        <fullName evidence="4">Lipoprotein</fullName>
    </recommendedName>
</protein>
<proteinExistence type="predicted"/>
<reference evidence="2 3" key="1">
    <citation type="submission" date="2014-07" db="EMBL/GenBank/DDBJ databases">
        <title>Draft Genome Sequence of Gephyronic Acid Producer, Cystobacter violaceus Strain Cb vi76.</title>
        <authorList>
            <person name="Stevens D.C."/>
            <person name="Young J."/>
            <person name="Carmichael R."/>
            <person name="Tan J."/>
            <person name="Taylor R.E."/>
        </authorList>
    </citation>
    <scope>NUCLEOTIDE SEQUENCE [LARGE SCALE GENOMIC DNA]</scope>
    <source>
        <strain evidence="2 3">Cb vi76</strain>
    </source>
</reference>
<name>A0A084T106_9BACT</name>